<dbReference type="InterPro" id="IPR037185">
    <property type="entry name" value="EmrE-like"/>
</dbReference>
<evidence type="ECO:0000313" key="9">
    <source>
        <dbReference type="Proteomes" id="UP000051783"/>
    </source>
</evidence>
<feature type="transmembrane region" description="Helical" evidence="6">
    <location>
        <begin position="187"/>
        <end position="207"/>
    </location>
</feature>
<dbReference type="PANTHER" id="PTHR32322:SF2">
    <property type="entry name" value="EAMA DOMAIN-CONTAINING PROTEIN"/>
    <property type="match status" value="1"/>
</dbReference>
<gene>
    <name evidence="8" type="ORF">IV64_GL001275</name>
</gene>
<comment type="caution">
    <text evidence="8">The sequence shown here is derived from an EMBL/GenBank/DDBJ whole genome shotgun (WGS) entry which is preliminary data.</text>
</comment>
<comment type="similarity">
    <text evidence="2">Belongs to the EamA transporter family.</text>
</comment>
<accession>A0A0R2M861</accession>
<evidence type="ECO:0000313" key="8">
    <source>
        <dbReference type="EMBL" id="KRO07821.1"/>
    </source>
</evidence>
<feature type="transmembrane region" description="Helical" evidence="6">
    <location>
        <begin position="130"/>
        <end position="149"/>
    </location>
</feature>
<dbReference type="InterPro" id="IPR000620">
    <property type="entry name" value="EamA_dom"/>
</dbReference>
<keyword evidence="9" id="KW-1185">Reference proteome</keyword>
<evidence type="ECO:0000256" key="2">
    <source>
        <dbReference type="ARBA" id="ARBA00007362"/>
    </source>
</evidence>
<protein>
    <submittedName>
        <fullName evidence="8">Dmt family permease</fullName>
    </submittedName>
</protein>
<dbReference type="AlphaFoldDB" id="A0A0R2M861"/>
<keyword evidence="5 6" id="KW-0472">Membrane</keyword>
<evidence type="ECO:0000256" key="4">
    <source>
        <dbReference type="ARBA" id="ARBA00022989"/>
    </source>
</evidence>
<evidence type="ECO:0000256" key="6">
    <source>
        <dbReference type="SAM" id="Phobius"/>
    </source>
</evidence>
<dbReference type="InterPro" id="IPR050638">
    <property type="entry name" value="AA-Vitamin_Transporters"/>
</dbReference>
<dbReference type="SUPFAM" id="SSF103481">
    <property type="entry name" value="Multidrug resistance efflux transporter EmrE"/>
    <property type="match status" value="2"/>
</dbReference>
<dbReference type="PANTHER" id="PTHR32322">
    <property type="entry name" value="INNER MEMBRANE TRANSPORTER"/>
    <property type="match status" value="1"/>
</dbReference>
<dbReference type="RefSeq" id="WP_057707563.1">
    <property type="nucleotide sequence ID" value="NZ_JQCL01000098.1"/>
</dbReference>
<dbReference type="GO" id="GO:0016020">
    <property type="term" value="C:membrane"/>
    <property type="evidence" value="ECO:0007669"/>
    <property type="project" value="UniProtKB-SubCell"/>
</dbReference>
<dbReference type="Proteomes" id="UP000051783">
    <property type="component" value="Unassembled WGS sequence"/>
</dbReference>
<feature type="domain" description="EamA" evidence="7">
    <location>
        <begin position="157"/>
        <end position="288"/>
    </location>
</feature>
<feature type="transmembrane region" description="Helical" evidence="6">
    <location>
        <begin position="75"/>
        <end position="93"/>
    </location>
</feature>
<keyword evidence="3 6" id="KW-0812">Transmembrane</keyword>
<dbReference type="OrthoDB" id="9810818at2"/>
<dbReference type="STRING" id="942150.IV64_GL001275"/>
<comment type="subcellular location">
    <subcellularLocation>
        <location evidence="1">Endomembrane system</location>
        <topology evidence="1">Multi-pass membrane protein</topology>
    </subcellularLocation>
</comment>
<name>A0A0R2M861_9LACO</name>
<dbReference type="EMBL" id="JQCL01000098">
    <property type="protein sequence ID" value="KRO07821.1"/>
    <property type="molecule type" value="Genomic_DNA"/>
</dbReference>
<feature type="domain" description="EamA" evidence="7">
    <location>
        <begin position="6"/>
        <end position="145"/>
    </location>
</feature>
<evidence type="ECO:0000256" key="1">
    <source>
        <dbReference type="ARBA" id="ARBA00004127"/>
    </source>
</evidence>
<feature type="transmembrane region" description="Helical" evidence="6">
    <location>
        <begin position="35"/>
        <end position="54"/>
    </location>
</feature>
<keyword evidence="4 6" id="KW-1133">Transmembrane helix</keyword>
<evidence type="ECO:0000256" key="3">
    <source>
        <dbReference type="ARBA" id="ARBA00022692"/>
    </source>
</evidence>
<proteinExistence type="inferred from homology"/>
<evidence type="ECO:0000256" key="5">
    <source>
        <dbReference type="ARBA" id="ARBA00023136"/>
    </source>
</evidence>
<feature type="transmembrane region" description="Helical" evidence="6">
    <location>
        <begin position="99"/>
        <end position="118"/>
    </location>
</feature>
<feature type="transmembrane region" description="Helical" evidence="6">
    <location>
        <begin position="155"/>
        <end position="175"/>
    </location>
</feature>
<evidence type="ECO:0000259" key="7">
    <source>
        <dbReference type="Pfam" id="PF00892"/>
    </source>
</evidence>
<feature type="transmembrane region" description="Helical" evidence="6">
    <location>
        <begin position="273"/>
        <end position="293"/>
    </location>
</feature>
<organism evidence="8 9">
    <name type="scientific">Lactiplantibacillus xiangfangensis</name>
    <dbReference type="NCBI Taxonomy" id="942150"/>
    <lineage>
        <taxon>Bacteria</taxon>
        <taxon>Bacillati</taxon>
        <taxon>Bacillota</taxon>
        <taxon>Bacilli</taxon>
        <taxon>Lactobacillales</taxon>
        <taxon>Lactobacillaceae</taxon>
        <taxon>Lactiplantibacillus</taxon>
    </lineage>
</organism>
<reference evidence="8 9" key="1">
    <citation type="journal article" date="2015" name="Genome Announc.">
        <title>Expanding the biotechnology potential of lactobacilli through comparative genomics of 213 strains and associated genera.</title>
        <authorList>
            <person name="Sun Z."/>
            <person name="Harris H.M."/>
            <person name="McCann A."/>
            <person name="Guo C."/>
            <person name="Argimon S."/>
            <person name="Zhang W."/>
            <person name="Yang X."/>
            <person name="Jeffery I.B."/>
            <person name="Cooney J.C."/>
            <person name="Kagawa T.F."/>
            <person name="Liu W."/>
            <person name="Song Y."/>
            <person name="Salvetti E."/>
            <person name="Wrobel A."/>
            <person name="Rasinkangas P."/>
            <person name="Parkhill J."/>
            <person name="Rea M.C."/>
            <person name="O'Sullivan O."/>
            <person name="Ritari J."/>
            <person name="Douillard F.P."/>
            <person name="Paul Ross R."/>
            <person name="Yang R."/>
            <person name="Briner A.E."/>
            <person name="Felis G.E."/>
            <person name="de Vos W.M."/>
            <person name="Barrangou R."/>
            <person name="Klaenhammer T.R."/>
            <person name="Caufield P.W."/>
            <person name="Cui Y."/>
            <person name="Zhang H."/>
            <person name="O'Toole P.W."/>
        </authorList>
    </citation>
    <scope>NUCLEOTIDE SEQUENCE [LARGE SCALE GENOMIC DNA]</scope>
    <source>
        <strain evidence="8 9">LMG 26013</strain>
    </source>
</reference>
<feature type="transmembrane region" description="Helical" evidence="6">
    <location>
        <begin position="213"/>
        <end position="236"/>
    </location>
</feature>
<dbReference type="PATRIC" id="fig|942150.3.peg.1312"/>
<sequence>MEKKTLGFVLASAGPFFWGSSGTVAQHLFDTTNISTLWLVSVRMVVSGLLLLIYGALRRVPVMAVFKRPAAAGKLVAFSLLGMVGTQLTYFMAISTGNAATAAILQSLSPVLIILFLAARSWRVPSKINVISVASALIGTVLIVTQGHLHSLALPLTAVIWGLLAAVGATIYTLMPTKLIKDYGATAIVGWSMLIGGMFVFGGSQAWRHVPQLSAMAWLEVGFVIVFGTMLAYLFFLQSLEFILPTTASVLGTIEPLSATILSVLFLGVNFNLFGITGAVLIVGVTVLQFMAAKTASFGHD</sequence>
<dbReference type="Pfam" id="PF00892">
    <property type="entry name" value="EamA"/>
    <property type="match status" value="2"/>
</dbReference>